<feature type="domain" description="Major facilitator superfamily (MFS) profile" evidence="8">
    <location>
        <begin position="36"/>
        <end position="466"/>
    </location>
</feature>
<dbReference type="CDD" id="cd17330">
    <property type="entry name" value="MFS_SLC46_TetA_like"/>
    <property type="match status" value="1"/>
</dbReference>
<feature type="transmembrane region" description="Helical" evidence="7">
    <location>
        <begin position="308"/>
        <end position="328"/>
    </location>
</feature>
<feature type="transmembrane region" description="Helical" evidence="7">
    <location>
        <begin position="78"/>
        <end position="97"/>
    </location>
</feature>
<feature type="transmembrane region" description="Helical" evidence="7">
    <location>
        <begin position="133"/>
        <end position="154"/>
    </location>
</feature>
<dbReference type="Gene3D" id="1.20.1250.20">
    <property type="entry name" value="MFS general substrate transporter like domains"/>
    <property type="match status" value="1"/>
</dbReference>
<dbReference type="InterPro" id="IPR020846">
    <property type="entry name" value="MFS_dom"/>
</dbReference>
<organism evidence="9 10">
    <name type="scientific">Trametes cubensis</name>
    <dbReference type="NCBI Taxonomy" id="1111947"/>
    <lineage>
        <taxon>Eukaryota</taxon>
        <taxon>Fungi</taxon>
        <taxon>Dikarya</taxon>
        <taxon>Basidiomycota</taxon>
        <taxon>Agaricomycotina</taxon>
        <taxon>Agaricomycetes</taxon>
        <taxon>Polyporales</taxon>
        <taxon>Polyporaceae</taxon>
        <taxon>Trametes</taxon>
    </lineage>
</organism>
<feature type="transmembrane region" description="Helical" evidence="7">
    <location>
        <begin position="268"/>
        <end position="288"/>
    </location>
</feature>
<evidence type="ECO:0000256" key="3">
    <source>
        <dbReference type="ARBA" id="ARBA00022692"/>
    </source>
</evidence>
<evidence type="ECO:0000256" key="2">
    <source>
        <dbReference type="ARBA" id="ARBA00022448"/>
    </source>
</evidence>
<dbReference type="Pfam" id="PF07690">
    <property type="entry name" value="MFS_1"/>
    <property type="match status" value="1"/>
</dbReference>
<feature type="transmembrane region" description="Helical" evidence="7">
    <location>
        <begin position="109"/>
        <end position="127"/>
    </location>
</feature>
<dbReference type="InterPro" id="IPR036259">
    <property type="entry name" value="MFS_trans_sf"/>
</dbReference>
<evidence type="ECO:0000313" key="9">
    <source>
        <dbReference type="EMBL" id="KAJ8495932.1"/>
    </source>
</evidence>
<accession>A0AAD7U1I6</accession>
<keyword evidence="2" id="KW-0813">Transport</keyword>
<evidence type="ECO:0000256" key="4">
    <source>
        <dbReference type="ARBA" id="ARBA00022989"/>
    </source>
</evidence>
<dbReference type="InterPro" id="IPR011701">
    <property type="entry name" value="MFS"/>
</dbReference>
<feature type="transmembrane region" description="Helical" evidence="7">
    <location>
        <begin position="166"/>
        <end position="189"/>
    </location>
</feature>
<dbReference type="GO" id="GO:0022857">
    <property type="term" value="F:transmembrane transporter activity"/>
    <property type="evidence" value="ECO:0007669"/>
    <property type="project" value="InterPro"/>
</dbReference>
<name>A0AAD7U1I6_9APHY</name>
<proteinExistence type="predicted"/>
<dbReference type="AlphaFoldDB" id="A0AAD7U1I6"/>
<protein>
    <recommendedName>
        <fullName evidence="8">Major facilitator superfamily (MFS) profile domain-containing protein</fullName>
    </recommendedName>
</protein>
<feature type="region of interest" description="Disordered" evidence="6">
    <location>
        <begin position="1"/>
        <end position="25"/>
    </location>
</feature>
<keyword evidence="3 7" id="KW-0812">Transmembrane</keyword>
<evidence type="ECO:0000259" key="8">
    <source>
        <dbReference type="PROSITE" id="PS50850"/>
    </source>
</evidence>
<keyword evidence="10" id="KW-1185">Reference proteome</keyword>
<feature type="transmembrane region" description="Helical" evidence="7">
    <location>
        <begin position="444"/>
        <end position="464"/>
    </location>
</feature>
<dbReference type="EMBL" id="JAPEVG010000019">
    <property type="protein sequence ID" value="KAJ8495932.1"/>
    <property type="molecule type" value="Genomic_DNA"/>
</dbReference>
<evidence type="ECO:0000313" key="10">
    <source>
        <dbReference type="Proteomes" id="UP001215151"/>
    </source>
</evidence>
<dbReference type="PANTHER" id="PTHR23504">
    <property type="entry name" value="MAJOR FACILITATOR SUPERFAMILY DOMAIN-CONTAINING PROTEIN 10"/>
    <property type="match status" value="1"/>
</dbReference>
<sequence length="478" mass="52201">MRKAQDGCSQPDEETALLASPERKPVKAPTPLPKLQIFILLLMQLAEPITSQCIYPFINQLVSELDITGGDEKKVGYYAGLIESLFFATEAMFIMQWSRISDRVGRKPVLLTGVGGLCISMLCFGLSKTFTALVVSRCIVGMLNGNIGVIKSMMAELTDSTNLAQGFALMPVMWSVGGTIGPLIGGQLAKPHDRWPALFTNPFWQRYPYFLPCAASALFSAVIFIIAAAFLRETVPKQSVKKTVRFSDECHVPHQCNTPVRSLLTRPVLWSIANYASLAFLEIAYRAVQPLFFSTPVSLGGLGLPPSTIGIILGSFGVMDGIFQALFFAKFVGWWGQKRVFQLGMSMFVPLFLLYPLMNIVARSTGTSSTLWTLVVLQLALSVIMDMAYGCCFMFVTSAAPNRNSLGATNGMAQLAASIVRAIGPAGSTSLFALSIDHWWLQGYGVYAIFTTLACVLMLVGLPLPRYGWDSVDNENDD</sequence>
<evidence type="ECO:0000256" key="7">
    <source>
        <dbReference type="SAM" id="Phobius"/>
    </source>
</evidence>
<evidence type="ECO:0000256" key="6">
    <source>
        <dbReference type="SAM" id="MobiDB-lite"/>
    </source>
</evidence>
<evidence type="ECO:0000256" key="1">
    <source>
        <dbReference type="ARBA" id="ARBA00004141"/>
    </source>
</evidence>
<dbReference type="PANTHER" id="PTHR23504:SF15">
    <property type="entry name" value="MAJOR FACILITATOR SUPERFAMILY (MFS) PROFILE DOMAIN-CONTAINING PROTEIN"/>
    <property type="match status" value="1"/>
</dbReference>
<evidence type="ECO:0000256" key="5">
    <source>
        <dbReference type="ARBA" id="ARBA00023136"/>
    </source>
</evidence>
<comment type="subcellular location">
    <subcellularLocation>
        <location evidence="1">Membrane</location>
        <topology evidence="1">Multi-pass membrane protein</topology>
    </subcellularLocation>
</comment>
<dbReference type="Proteomes" id="UP001215151">
    <property type="component" value="Unassembled WGS sequence"/>
</dbReference>
<feature type="transmembrane region" description="Helical" evidence="7">
    <location>
        <begin position="370"/>
        <end position="396"/>
    </location>
</feature>
<dbReference type="PROSITE" id="PS50850">
    <property type="entry name" value="MFS"/>
    <property type="match status" value="1"/>
</dbReference>
<feature type="transmembrane region" description="Helical" evidence="7">
    <location>
        <begin position="340"/>
        <end position="358"/>
    </location>
</feature>
<gene>
    <name evidence="9" type="ORF">ONZ51_g1375</name>
</gene>
<keyword evidence="4 7" id="KW-1133">Transmembrane helix</keyword>
<reference evidence="9" key="1">
    <citation type="submission" date="2022-11" db="EMBL/GenBank/DDBJ databases">
        <title>Genome Sequence of Cubamyces cubensis.</title>
        <authorList>
            <person name="Buettner E."/>
        </authorList>
    </citation>
    <scope>NUCLEOTIDE SEQUENCE</scope>
    <source>
        <strain evidence="9">MPL-01</strain>
    </source>
</reference>
<dbReference type="GO" id="GO:0016020">
    <property type="term" value="C:membrane"/>
    <property type="evidence" value="ECO:0007669"/>
    <property type="project" value="UniProtKB-SubCell"/>
</dbReference>
<dbReference type="SUPFAM" id="SSF103473">
    <property type="entry name" value="MFS general substrate transporter"/>
    <property type="match status" value="1"/>
</dbReference>
<keyword evidence="5 7" id="KW-0472">Membrane</keyword>
<feature type="transmembrane region" description="Helical" evidence="7">
    <location>
        <begin position="209"/>
        <end position="231"/>
    </location>
</feature>
<comment type="caution">
    <text evidence="9">The sequence shown here is derived from an EMBL/GenBank/DDBJ whole genome shotgun (WGS) entry which is preliminary data.</text>
</comment>